<dbReference type="PROSITE" id="PS51847">
    <property type="entry name" value="SMP"/>
    <property type="match status" value="1"/>
</dbReference>
<feature type="region of interest" description="Disordered" evidence="11">
    <location>
        <begin position="1184"/>
        <end position="1293"/>
    </location>
</feature>
<feature type="region of interest" description="Disordered" evidence="11">
    <location>
        <begin position="811"/>
        <end position="831"/>
    </location>
</feature>
<dbReference type="Pfam" id="PF25669">
    <property type="entry name" value="SMP_MUG190-like"/>
    <property type="match status" value="2"/>
</dbReference>
<evidence type="ECO:0000256" key="1">
    <source>
        <dbReference type="ARBA" id="ARBA00004586"/>
    </source>
</evidence>
<feature type="transmembrane region" description="Helical" evidence="12">
    <location>
        <begin position="257"/>
        <end position="276"/>
    </location>
</feature>
<feature type="region of interest" description="Disordered" evidence="11">
    <location>
        <begin position="1"/>
        <end position="174"/>
    </location>
</feature>
<evidence type="ECO:0000256" key="11">
    <source>
        <dbReference type="SAM" id="MobiDB-lite"/>
    </source>
</evidence>
<feature type="compositionally biased region" description="Basic and acidic residues" evidence="11">
    <location>
        <begin position="104"/>
        <end position="137"/>
    </location>
</feature>
<evidence type="ECO:0000259" key="14">
    <source>
        <dbReference type="PROSITE" id="PS51847"/>
    </source>
</evidence>
<feature type="domain" description="SMP-LTD" evidence="14">
    <location>
        <begin position="354"/>
        <end position="616"/>
    </location>
</feature>
<feature type="region of interest" description="Disordered" evidence="11">
    <location>
        <begin position="427"/>
        <end position="480"/>
    </location>
</feature>
<feature type="transmembrane region" description="Helical" evidence="12">
    <location>
        <begin position="297"/>
        <end position="319"/>
    </location>
</feature>
<dbReference type="PROSITE" id="PS50004">
    <property type="entry name" value="C2"/>
    <property type="match status" value="2"/>
</dbReference>
<feature type="region of interest" description="Disordered" evidence="11">
    <location>
        <begin position="194"/>
        <end position="236"/>
    </location>
</feature>
<feature type="compositionally biased region" description="Basic and acidic residues" evidence="11">
    <location>
        <begin position="163"/>
        <end position="172"/>
    </location>
</feature>
<keyword evidence="8" id="KW-0445">Lipid transport</keyword>
<keyword evidence="10 12" id="KW-0472">Membrane</keyword>
<keyword evidence="9" id="KW-0446">Lipid-binding</keyword>
<evidence type="ECO:0000256" key="10">
    <source>
        <dbReference type="ARBA" id="ARBA00023136"/>
    </source>
</evidence>
<feature type="compositionally biased region" description="Basic and acidic residues" evidence="11">
    <location>
        <begin position="434"/>
        <end position="480"/>
    </location>
</feature>
<dbReference type="PANTHER" id="PTHR47348">
    <property type="entry name" value="MEIOTICALLY UP-REGULATED GENE 190 PROTEIN"/>
    <property type="match status" value="1"/>
</dbReference>
<comment type="subcellular location">
    <subcellularLocation>
        <location evidence="1">Endoplasmic reticulum membrane</location>
    </subcellularLocation>
</comment>
<sequence>MSGSEDAAHSNRAHHPYTQRHPIPTISKYRQEQEDRRARAAETNSHDDGADGSPLDQSRTDRLKESVRGYWRSDDEEGKQEQQHGGPGTYDRDGGQHGGAGSYDQDRGQHGGAESYDRDDGQHGDDNDTKKDHEHEANVAADTSEASPMAVDPKEQRKRQKKNKDERAERTVTDPITHLPVKIFDFTAESLEQVDENEPAVGTTVRTATGLSNRRKSKKDLDNEQQDIQDGHDSISALFPPPSFDELRRELVSVNTLGLTVGLCGASAIILLALGAERFLRTERAARLIGIHDHHGLLFGSVLWLVLGLLSAASIWELIAGVRTWIRNRMEDVWEENVWEANRDAREQEARAHETESVSWLNSLVGSVWPLINPDLFTSLADTLEDVMQASLPKLVQMVSVEDLGQGSESLRILGVRWLPTGAAGRAVGADGKLQSEEESEKKEDGDVSKEDEVNPKDRGEDEKDGADEKGQGDDGAQKKEIQDGMEAEEGDFINLEVAFAYRARASKSLSDRTKDIHLYLAFYLPGAIKIPVYVDVRGLIGTCRMRLQLTPDPPFFSLCTITFLGQPKVDISCIPLVKRGLNLMDLPLISNFVQSSVNAAMAEYVAPRSLTLDLKDMLVGDDFKKDTTAKGVLVVEIRRGYDFKAGDASIPLIKNESSSDPYVSVAWAKFGKPMFSTRVLVNEMEPAWVERCYLLVTPEELDVDERVRLQLWDSDRFTADDDLGRIELDLKKIMKSDETNNKMHDRTDGFKALKAGTEMPGKLEWSIGYFSKTRLQNCQFQQQTYDKEIRSMQDLEHKATQSCERKLREAQIKKGRHSRDGDELEQQRKQELKSMEDAIVICAPPPDDYPSGILSIQIHNITGLSLEALSKSDVDKKANQDDEEESGESLPSAYCNITINHKKIFKTRTKPKNGKPFYNAGTERFIPDWKNCEVFVSVRDARVDEDDPLVGIVHLPLGEVFKERAQVNRTYPISGGIGYGRIRISMVWRSIQLQAPPKLLGWECGTLELKSPISGKGVPDELHGLKMKVHSNLSAVKLHPSSASDDDEAGGLTWSPRKQGKKSIYLPFQKRYSSPLTLRWKKSAALGLGSDTTVAFSVLWLRHIPDDEEMTLTLPVWKGDYDRASKNCMDLDDVGEGKAGEKVGDVEVKVNFWPGLGGRHRKWAEKDADLKNVVEVLECARDEEERRVAEGKRGVLADGVGDDDGEVEGGRGLAGGVEDETDEEGSSSSSSDDDSSDDDDGEPDSVAATAEGHEDKKSLKEDGRQKTDLIDTVKDYTKDRRSKHRTNRGVMQYKAPRTAKWALGKVEGLEEKVKGVFGRHTREPGVETEV</sequence>
<feature type="compositionally biased region" description="Acidic residues" evidence="11">
    <location>
        <begin position="1218"/>
        <end position="1244"/>
    </location>
</feature>
<dbReference type="SMART" id="SM00239">
    <property type="entry name" value="C2"/>
    <property type="match status" value="2"/>
</dbReference>
<dbReference type="EMBL" id="LT853698">
    <property type="protein sequence ID" value="SMQ52217.1"/>
    <property type="molecule type" value="Genomic_DNA"/>
</dbReference>
<dbReference type="CDD" id="cd04052">
    <property type="entry name" value="C2B_Tricalbin-like"/>
    <property type="match status" value="1"/>
</dbReference>
<feature type="domain" description="C2" evidence="13">
    <location>
        <begin position="835"/>
        <end position="972"/>
    </location>
</feature>
<keyword evidence="5" id="KW-0677">Repeat</keyword>
<keyword evidence="6" id="KW-0256">Endoplasmic reticulum</keyword>
<evidence type="ECO:0000256" key="5">
    <source>
        <dbReference type="ARBA" id="ARBA00022737"/>
    </source>
</evidence>
<accession>A0A1X7RZ48</accession>
<dbReference type="InterPro" id="IPR037767">
    <property type="entry name" value="C2A_Mug190-like"/>
</dbReference>
<keyword evidence="7 12" id="KW-1133">Transmembrane helix</keyword>
<dbReference type="Pfam" id="PF00168">
    <property type="entry name" value="C2"/>
    <property type="match status" value="2"/>
</dbReference>
<evidence type="ECO:0000313" key="15">
    <source>
        <dbReference type="EMBL" id="SMQ52217.1"/>
    </source>
</evidence>
<keyword evidence="3" id="KW-0597">Phosphoprotein</keyword>
<evidence type="ECO:0000313" key="16">
    <source>
        <dbReference type="Proteomes" id="UP000215127"/>
    </source>
</evidence>
<protein>
    <recommendedName>
        <fullName evidence="17">C2 domain-containing protein</fullName>
    </recommendedName>
</protein>
<dbReference type="InterPro" id="IPR057349">
    <property type="entry name" value="C2_Mug190_3rd"/>
</dbReference>
<organism evidence="15 16">
    <name type="scientific">Zymoseptoria tritici (strain ST99CH_3D7)</name>
    <dbReference type="NCBI Taxonomy" id="1276538"/>
    <lineage>
        <taxon>Eukaryota</taxon>
        <taxon>Fungi</taxon>
        <taxon>Dikarya</taxon>
        <taxon>Ascomycota</taxon>
        <taxon>Pezizomycotina</taxon>
        <taxon>Dothideomycetes</taxon>
        <taxon>Dothideomycetidae</taxon>
        <taxon>Mycosphaerellales</taxon>
        <taxon>Mycosphaerellaceae</taxon>
        <taxon>Zymoseptoria</taxon>
    </lineage>
</organism>
<evidence type="ECO:0000256" key="9">
    <source>
        <dbReference type="ARBA" id="ARBA00023121"/>
    </source>
</evidence>
<name>A0A1X7RZ48_ZYMT9</name>
<evidence type="ECO:0008006" key="17">
    <source>
        <dbReference type="Google" id="ProtNLM"/>
    </source>
</evidence>
<dbReference type="GO" id="GO:0061817">
    <property type="term" value="P:endoplasmic reticulum-plasma membrane tethering"/>
    <property type="evidence" value="ECO:0007669"/>
    <property type="project" value="InterPro"/>
</dbReference>
<feature type="compositionally biased region" description="Basic and acidic residues" evidence="11">
    <location>
        <begin position="1184"/>
        <end position="1196"/>
    </location>
</feature>
<dbReference type="CDD" id="cd21676">
    <property type="entry name" value="SMP_Mug190"/>
    <property type="match status" value="1"/>
</dbReference>
<feature type="compositionally biased region" description="Basic and acidic residues" evidence="11">
    <location>
        <begin position="1252"/>
        <end position="1280"/>
    </location>
</feature>
<feature type="domain" description="C2" evidence="13">
    <location>
        <begin position="614"/>
        <end position="744"/>
    </location>
</feature>
<dbReference type="CDD" id="cd04041">
    <property type="entry name" value="C2A_fungal"/>
    <property type="match status" value="1"/>
</dbReference>
<dbReference type="PANTHER" id="PTHR47348:SF2">
    <property type="entry name" value="MEIOTICALLY UP-REGULATED 190 PROTEIN"/>
    <property type="match status" value="1"/>
</dbReference>
<dbReference type="GO" id="GO:0005789">
    <property type="term" value="C:endoplasmic reticulum membrane"/>
    <property type="evidence" value="ECO:0007669"/>
    <property type="project" value="UniProtKB-SubCell"/>
</dbReference>
<evidence type="ECO:0000256" key="2">
    <source>
        <dbReference type="ARBA" id="ARBA00022448"/>
    </source>
</evidence>
<dbReference type="Proteomes" id="UP000215127">
    <property type="component" value="Chromosome 7"/>
</dbReference>
<feature type="compositionally biased region" description="Basic and acidic residues" evidence="11">
    <location>
        <begin position="29"/>
        <end position="49"/>
    </location>
</feature>
<dbReference type="GO" id="GO:0006869">
    <property type="term" value="P:lipid transport"/>
    <property type="evidence" value="ECO:0007669"/>
    <property type="project" value="UniProtKB-KW"/>
</dbReference>
<dbReference type="Gene3D" id="2.60.40.150">
    <property type="entry name" value="C2 domain"/>
    <property type="match status" value="2"/>
</dbReference>
<dbReference type="Pfam" id="PF25331">
    <property type="entry name" value="C2_Mug190_3rd"/>
    <property type="match status" value="1"/>
</dbReference>
<evidence type="ECO:0000259" key="13">
    <source>
        <dbReference type="PROSITE" id="PS50004"/>
    </source>
</evidence>
<keyword evidence="16" id="KW-1185">Reference proteome</keyword>
<gene>
    <name evidence="15" type="ORF">ZT3D7_G7370</name>
</gene>
<dbReference type="SUPFAM" id="SSF49562">
    <property type="entry name" value="C2 domain (Calcium/lipid-binding domain, CaLB)"/>
    <property type="match status" value="2"/>
</dbReference>
<evidence type="ECO:0000256" key="12">
    <source>
        <dbReference type="SAM" id="Phobius"/>
    </source>
</evidence>
<dbReference type="InterPro" id="IPR031468">
    <property type="entry name" value="SMP_LBD"/>
</dbReference>
<reference evidence="15 16" key="1">
    <citation type="submission" date="2016-06" db="EMBL/GenBank/DDBJ databases">
        <authorList>
            <person name="Kjaerup R.B."/>
            <person name="Dalgaard T.S."/>
            <person name="Juul-Madsen H.R."/>
        </authorList>
    </citation>
    <scope>NUCLEOTIDE SEQUENCE [LARGE SCALE GENOMIC DNA]</scope>
</reference>
<evidence type="ECO:0000256" key="3">
    <source>
        <dbReference type="ARBA" id="ARBA00022553"/>
    </source>
</evidence>
<feature type="compositionally biased region" description="Basic and acidic residues" evidence="11">
    <location>
        <begin position="58"/>
        <end position="73"/>
    </location>
</feature>
<dbReference type="STRING" id="1276538.A0A1X7RZ48"/>
<dbReference type="InterPro" id="IPR000008">
    <property type="entry name" value="C2_dom"/>
</dbReference>
<keyword evidence="4 12" id="KW-0812">Transmembrane</keyword>
<dbReference type="InterPro" id="IPR035892">
    <property type="entry name" value="C2_domain_sf"/>
</dbReference>
<evidence type="ECO:0000256" key="7">
    <source>
        <dbReference type="ARBA" id="ARBA00022989"/>
    </source>
</evidence>
<evidence type="ECO:0000256" key="4">
    <source>
        <dbReference type="ARBA" id="ARBA00022692"/>
    </source>
</evidence>
<dbReference type="InterPro" id="IPR037765">
    <property type="entry name" value="C2B_Tricalbin"/>
</dbReference>
<evidence type="ECO:0000256" key="6">
    <source>
        <dbReference type="ARBA" id="ARBA00022824"/>
    </source>
</evidence>
<evidence type="ECO:0000256" key="8">
    <source>
        <dbReference type="ARBA" id="ARBA00023055"/>
    </source>
</evidence>
<dbReference type="GO" id="GO:0008289">
    <property type="term" value="F:lipid binding"/>
    <property type="evidence" value="ECO:0007669"/>
    <property type="project" value="UniProtKB-KW"/>
</dbReference>
<proteinExistence type="predicted"/>
<keyword evidence="2" id="KW-0813">Transport</keyword>